<keyword evidence="1" id="KW-0067">ATP-binding</keyword>
<organism evidence="1 2">
    <name type="scientific">Dioscorea alata</name>
    <name type="common">Purple yam</name>
    <dbReference type="NCBI Taxonomy" id="55571"/>
    <lineage>
        <taxon>Eukaryota</taxon>
        <taxon>Viridiplantae</taxon>
        <taxon>Streptophyta</taxon>
        <taxon>Embryophyta</taxon>
        <taxon>Tracheophyta</taxon>
        <taxon>Spermatophyta</taxon>
        <taxon>Magnoliopsida</taxon>
        <taxon>Liliopsida</taxon>
        <taxon>Dioscoreales</taxon>
        <taxon>Dioscoreaceae</taxon>
        <taxon>Dioscorea</taxon>
    </lineage>
</organism>
<keyword evidence="1" id="KW-0547">Nucleotide-binding</keyword>
<dbReference type="EC" id="3.6.4.12" evidence="1"/>
<keyword evidence="1" id="KW-0378">Hydrolase</keyword>
<name>A0ACB7VVP9_DIOAL</name>
<accession>A0ACB7VVP9</accession>
<evidence type="ECO:0000313" key="1">
    <source>
        <dbReference type="EMBL" id="KAH7679023.1"/>
    </source>
</evidence>
<sequence>MPLQYPLLFPYEISDALRSIKRQKPKDRPDLVSRNQHFGPTKAVVYTVEFQKGNNTMTTIEIDKFDPIAYDDVNLFMMHGPCGLANLQATYNRFVVPYNVELILRYQAHIIVEVCNNTRAIKYLFKYTNKGLDRASVIFKESTSLHKTNEIKNYLDCRYLSAYERLLSHLAEEHNIYFSDSQSILGIISNPDIEKTMFTEWMVTNKIDERGRSFIYANFPTKFTWYKKYKKWEYRKNGRSIGRIICVHPSAGELYYLSLLLNEIKGATIRQDHLLMLSKLNPDQLIIFNEIQQAMNNNKGGMLFVYGRRGTGKTFLWTTIINGIHYEGKILLAIASSGIASLLLLGGKIAHSRFKIPINIGEYSTFIQNGAKIDIINATITQSVLWKECKVFKLETNMRLHRNNIDEQSRNQIREFSQWILQIGDGAIPSIEINDNGNEDEHLIEIPKKLLVENSEDAIQSIIDYVYSELQKNYSNPEYLKQRAIITIYNETIDLINGIIMKKIEAPEQKYVSLDYISKSSTSTNAHEPLYSTEFLNTLKFTNKQKLLLDLTLVTKKQFLVRLSYAMTINKSQGQTLDTMGLFLPRPVFTHGQLHVALSRVTSAIGLKILILDDNGKNANKTKSVVYKEIFDSI</sequence>
<gene>
    <name evidence="1" type="ORF">IHE45_06G031700</name>
</gene>
<evidence type="ECO:0000313" key="2">
    <source>
        <dbReference type="Proteomes" id="UP000827976"/>
    </source>
</evidence>
<comment type="caution">
    <text evidence="1">The sequence shown here is derived from an EMBL/GenBank/DDBJ whole genome shotgun (WGS) entry which is preliminary data.</text>
</comment>
<keyword evidence="1" id="KW-0347">Helicase</keyword>
<dbReference type="Proteomes" id="UP000827976">
    <property type="component" value="Chromosome 6"/>
</dbReference>
<protein>
    <submittedName>
        <fullName evidence="1">DNA helicase protein</fullName>
        <ecNumber evidence="1">3.6.4.12</ecNumber>
    </submittedName>
</protein>
<keyword evidence="2" id="KW-1185">Reference proteome</keyword>
<reference evidence="2" key="1">
    <citation type="journal article" date="2022" name="Nat. Commun.">
        <title>Chromosome evolution and the genetic basis of agronomically important traits in greater yam.</title>
        <authorList>
            <person name="Bredeson J.V."/>
            <person name="Lyons J.B."/>
            <person name="Oniyinde I.O."/>
            <person name="Okereke N.R."/>
            <person name="Kolade O."/>
            <person name="Nnabue I."/>
            <person name="Nwadili C.O."/>
            <person name="Hribova E."/>
            <person name="Parker M."/>
            <person name="Nwogha J."/>
            <person name="Shu S."/>
            <person name="Carlson J."/>
            <person name="Kariba R."/>
            <person name="Muthemba S."/>
            <person name="Knop K."/>
            <person name="Barton G.J."/>
            <person name="Sherwood A.V."/>
            <person name="Lopez-Montes A."/>
            <person name="Asiedu R."/>
            <person name="Jamnadass R."/>
            <person name="Muchugi A."/>
            <person name="Goodstein D."/>
            <person name="Egesi C.N."/>
            <person name="Featherston J."/>
            <person name="Asfaw A."/>
            <person name="Simpson G.G."/>
            <person name="Dolezel J."/>
            <person name="Hendre P.S."/>
            <person name="Van Deynze A."/>
            <person name="Kumar P.L."/>
            <person name="Obidiegwu J.E."/>
            <person name="Bhattacharjee R."/>
            <person name="Rokhsar D.S."/>
        </authorList>
    </citation>
    <scope>NUCLEOTIDE SEQUENCE [LARGE SCALE GENOMIC DNA]</scope>
    <source>
        <strain evidence="2">cv. TDa95/00328</strain>
    </source>
</reference>
<dbReference type="EMBL" id="CM037016">
    <property type="protein sequence ID" value="KAH7679023.1"/>
    <property type="molecule type" value="Genomic_DNA"/>
</dbReference>
<proteinExistence type="predicted"/>